<evidence type="ECO:0000313" key="2">
    <source>
        <dbReference type="Proteomes" id="UP000012160"/>
    </source>
</evidence>
<comment type="caution">
    <text evidence="1">The sequence shown here is derived from an EMBL/GenBank/DDBJ whole genome shotgun (WGS) entry which is preliminary data.</text>
</comment>
<dbReference type="AlphaFoldDB" id="M6UM18"/>
<dbReference type="Proteomes" id="UP000012160">
    <property type="component" value="Unassembled WGS sequence"/>
</dbReference>
<sequence>MNTIEILKPVYNKADGALVPERSERKTIEVLHWKPVTKIRNSDNGVVYTTISLTVEPDQDFKQSDLILWPQGLTPEEFETKGRHLSILSWYPARGADGEIHHIEVEA</sequence>
<gene>
    <name evidence="1" type="ORF">LEP1GSC187_0519</name>
</gene>
<accession>M6UM18</accession>
<evidence type="ECO:0000313" key="1">
    <source>
        <dbReference type="EMBL" id="EMO43851.1"/>
    </source>
</evidence>
<name>M6UM18_9LEPT</name>
<organism evidence="1 2">
    <name type="scientific">Leptospira santarosai str. ZUN179</name>
    <dbReference type="NCBI Taxonomy" id="1049985"/>
    <lineage>
        <taxon>Bacteria</taxon>
        <taxon>Pseudomonadati</taxon>
        <taxon>Spirochaetota</taxon>
        <taxon>Spirochaetia</taxon>
        <taxon>Leptospirales</taxon>
        <taxon>Leptospiraceae</taxon>
        <taxon>Leptospira</taxon>
    </lineage>
</organism>
<proteinExistence type="predicted"/>
<dbReference type="RefSeq" id="WP_004486574.1">
    <property type="nucleotide sequence ID" value="NZ_AHOQ02000048.1"/>
</dbReference>
<protein>
    <submittedName>
        <fullName evidence="1">Uncharacterized protein</fullName>
    </submittedName>
</protein>
<reference evidence="1 2" key="1">
    <citation type="submission" date="2013-01" db="EMBL/GenBank/DDBJ databases">
        <authorList>
            <person name="Harkins D.M."/>
            <person name="Durkin A.S."/>
            <person name="Brinkac L.M."/>
            <person name="Haft D.H."/>
            <person name="Selengut J.D."/>
            <person name="Sanka R."/>
            <person name="DePew J."/>
            <person name="Purushe J."/>
            <person name="Matthias M.A."/>
            <person name="Vinetz J.M."/>
            <person name="Sutton G.G."/>
            <person name="Nierman W.C."/>
            <person name="Fouts D.E."/>
        </authorList>
    </citation>
    <scope>NUCLEOTIDE SEQUENCE [LARGE SCALE GENOMIC DNA]</scope>
    <source>
        <strain evidence="1 2">ZUN179</strain>
    </source>
</reference>
<dbReference type="EMBL" id="AHOQ02000048">
    <property type="protein sequence ID" value="EMO43851.1"/>
    <property type="molecule type" value="Genomic_DNA"/>
</dbReference>